<protein>
    <submittedName>
        <fullName evidence="2">Uncharacterized protein</fullName>
    </submittedName>
</protein>
<feature type="region of interest" description="Disordered" evidence="1">
    <location>
        <begin position="1"/>
        <end position="21"/>
    </location>
</feature>
<feature type="compositionally biased region" description="Gly residues" evidence="1">
    <location>
        <begin position="179"/>
        <end position="189"/>
    </location>
</feature>
<feature type="compositionally biased region" description="Basic residues" evidence="1">
    <location>
        <begin position="193"/>
        <end position="202"/>
    </location>
</feature>
<feature type="region of interest" description="Disordered" evidence="1">
    <location>
        <begin position="143"/>
        <end position="229"/>
    </location>
</feature>
<dbReference type="EMBL" id="CM016560">
    <property type="protein sequence ID" value="TKV98682.1"/>
    <property type="molecule type" value="Genomic_DNA"/>
</dbReference>
<keyword evidence="3" id="KW-1185">Reference proteome</keyword>
<proteinExistence type="predicted"/>
<dbReference type="AlphaFoldDB" id="A0A4U6TDL3"/>
<feature type="compositionally biased region" description="Polar residues" evidence="1">
    <location>
        <begin position="206"/>
        <end position="218"/>
    </location>
</feature>
<gene>
    <name evidence="2" type="ORF">SEVIR_9G575600v2</name>
</gene>
<evidence type="ECO:0000256" key="1">
    <source>
        <dbReference type="SAM" id="MobiDB-lite"/>
    </source>
</evidence>
<name>A0A4U6TDL3_SETVI</name>
<evidence type="ECO:0000313" key="2">
    <source>
        <dbReference type="EMBL" id="TKV98682.1"/>
    </source>
</evidence>
<organism evidence="2 3">
    <name type="scientific">Setaria viridis</name>
    <name type="common">Green bristlegrass</name>
    <name type="synonym">Setaria italica subsp. viridis</name>
    <dbReference type="NCBI Taxonomy" id="4556"/>
    <lineage>
        <taxon>Eukaryota</taxon>
        <taxon>Viridiplantae</taxon>
        <taxon>Streptophyta</taxon>
        <taxon>Embryophyta</taxon>
        <taxon>Tracheophyta</taxon>
        <taxon>Spermatophyta</taxon>
        <taxon>Magnoliopsida</taxon>
        <taxon>Liliopsida</taxon>
        <taxon>Poales</taxon>
        <taxon>Poaceae</taxon>
        <taxon>PACMAD clade</taxon>
        <taxon>Panicoideae</taxon>
        <taxon>Panicodae</taxon>
        <taxon>Paniceae</taxon>
        <taxon>Cenchrinae</taxon>
        <taxon>Setaria</taxon>
    </lineage>
</organism>
<sequence>MGWFEPAQRAPKINGPPCGRPAFLTGRQPNPLLFNHPPALFLFLGQLAGQLGWRLPLAHDGRLPSFLLLSFPPGPLPPGLGIPGPTGPIPFLGPRRRWPSLPFLLLPPGLLLPHTGNTAQAHGPACFTPPFLLPILWRMSSSSLRPKQRRKSQGAEARRRRLPGGAAGLGASPSRDSPTGGGGTPGGGLCRAPHGRRHHGRRPAVASQNDGTTGSLASPYSFYTLAGHP</sequence>
<dbReference type="Proteomes" id="UP000298652">
    <property type="component" value="Chromosome 9"/>
</dbReference>
<reference evidence="2" key="1">
    <citation type="submission" date="2019-03" db="EMBL/GenBank/DDBJ databases">
        <title>WGS assembly of Setaria viridis.</title>
        <authorList>
            <person name="Huang P."/>
            <person name="Jenkins J."/>
            <person name="Grimwood J."/>
            <person name="Barry K."/>
            <person name="Healey A."/>
            <person name="Mamidi S."/>
            <person name="Sreedasyam A."/>
            <person name="Shu S."/>
            <person name="Feldman M."/>
            <person name="Wu J."/>
            <person name="Yu Y."/>
            <person name="Chen C."/>
            <person name="Johnson J."/>
            <person name="Rokhsar D."/>
            <person name="Baxter I."/>
            <person name="Schmutz J."/>
            <person name="Brutnell T."/>
            <person name="Kellogg E."/>
        </authorList>
    </citation>
    <scope>NUCLEOTIDE SEQUENCE [LARGE SCALE GENOMIC DNA]</scope>
</reference>
<accession>A0A4U6TDL3</accession>
<evidence type="ECO:0000313" key="3">
    <source>
        <dbReference type="Proteomes" id="UP000298652"/>
    </source>
</evidence>
<feature type="compositionally biased region" description="Basic residues" evidence="1">
    <location>
        <begin position="146"/>
        <end position="162"/>
    </location>
</feature>
<dbReference type="Gramene" id="TKV98682">
    <property type="protein sequence ID" value="TKV98682"/>
    <property type="gene ID" value="SEVIR_9G575600v2"/>
</dbReference>